<proteinExistence type="predicted"/>
<dbReference type="AlphaFoldDB" id="G7E202"/>
<feature type="signal peptide" evidence="1">
    <location>
        <begin position="1"/>
        <end position="24"/>
    </location>
</feature>
<reference evidence="2 3" key="2">
    <citation type="journal article" date="2012" name="Open Biol.">
        <title>Characteristics of nucleosomes and linker DNA regions on the genome of the basidiomycete Mixia osmundae revealed by mono- and dinucleosome mapping.</title>
        <authorList>
            <person name="Nishida H."/>
            <person name="Kondo S."/>
            <person name="Matsumoto T."/>
            <person name="Suzuki Y."/>
            <person name="Yoshikawa H."/>
            <person name="Taylor T.D."/>
            <person name="Sugiyama J."/>
        </authorList>
    </citation>
    <scope>NUCLEOTIDE SEQUENCE [LARGE SCALE GENOMIC DNA]</scope>
    <source>
        <strain evidence="3">CBS 9802 / IAM 14324 / JCM 22182 / KY 12970</strain>
    </source>
</reference>
<dbReference type="InParanoid" id="G7E202"/>
<protein>
    <submittedName>
        <fullName evidence="2">Uncharacterized protein</fullName>
    </submittedName>
</protein>
<gene>
    <name evidence="2" type="primary">Mo03512</name>
    <name evidence="2" type="ORF">E5Q_03512</name>
</gene>
<evidence type="ECO:0000313" key="2">
    <source>
        <dbReference type="EMBL" id="GAA96839.1"/>
    </source>
</evidence>
<sequence length="156" mass="17602">MFVKLLLLSHCLVLCASLATRSLGDMYQIEMLFTFNGFCDPSGRAPAARVLLNIYDQPVDKHWYWHAEVTVCRLSLSVPTCISEKPEPAPGFVEPAEAIAWESECDCRNEEFWLATCQTGKLARETPRGKFKCAFQAQDLGWRFLEAPNAPQRSIS</sequence>
<evidence type="ECO:0000256" key="1">
    <source>
        <dbReference type="SAM" id="SignalP"/>
    </source>
</evidence>
<keyword evidence="3" id="KW-1185">Reference proteome</keyword>
<name>G7E202_MIXOS</name>
<feature type="chain" id="PRO_5009955669" evidence="1">
    <location>
        <begin position="25"/>
        <end position="156"/>
    </location>
</feature>
<dbReference type="RefSeq" id="XP_014567304.1">
    <property type="nucleotide sequence ID" value="XM_014711818.1"/>
</dbReference>
<organism evidence="2 3">
    <name type="scientific">Mixia osmundae (strain CBS 9802 / IAM 14324 / JCM 22182 / KY 12970)</name>
    <dbReference type="NCBI Taxonomy" id="764103"/>
    <lineage>
        <taxon>Eukaryota</taxon>
        <taxon>Fungi</taxon>
        <taxon>Dikarya</taxon>
        <taxon>Basidiomycota</taxon>
        <taxon>Pucciniomycotina</taxon>
        <taxon>Mixiomycetes</taxon>
        <taxon>Mixiales</taxon>
        <taxon>Mixiaceae</taxon>
        <taxon>Mixia</taxon>
    </lineage>
</organism>
<evidence type="ECO:0000313" key="3">
    <source>
        <dbReference type="Proteomes" id="UP000009131"/>
    </source>
</evidence>
<accession>G7E202</accession>
<keyword evidence="1" id="KW-0732">Signal</keyword>
<dbReference type="EMBL" id="BABT02000108">
    <property type="protein sequence ID" value="GAA96839.1"/>
    <property type="molecule type" value="Genomic_DNA"/>
</dbReference>
<reference evidence="2 3" key="1">
    <citation type="journal article" date="2011" name="J. Gen. Appl. Microbiol.">
        <title>Draft genome sequencing of the enigmatic basidiomycete Mixia osmundae.</title>
        <authorList>
            <person name="Nishida H."/>
            <person name="Nagatsuka Y."/>
            <person name="Sugiyama J."/>
        </authorList>
    </citation>
    <scope>NUCLEOTIDE SEQUENCE [LARGE SCALE GENOMIC DNA]</scope>
    <source>
        <strain evidence="3">CBS 9802 / IAM 14324 / JCM 22182 / KY 12970</strain>
    </source>
</reference>
<dbReference type="HOGENOM" id="CLU_1687064_0_0_1"/>
<dbReference type="Proteomes" id="UP000009131">
    <property type="component" value="Unassembled WGS sequence"/>
</dbReference>
<comment type="caution">
    <text evidence="2">The sequence shown here is derived from an EMBL/GenBank/DDBJ whole genome shotgun (WGS) entry which is preliminary data.</text>
</comment>